<dbReference type="RefSeq" id="WP_190192387.1">
    <property type="nucleotide sequence ID" value="NZ_BMVU01000026.1"/>
</dbReference>
<dbReference type="InterPro" id="IPR011701">
    <property type="entry name" value="MFS"/>
</dbReference>
<dbReference type="PANTHER" id="PTHR23513">
    <property type="entry name" value="INTEGRAL MEMBRANE EFFLUX PROTEIN-RELATED"/>
    <property type="match status" value="1"/>
</dbReference>
<protein>
    <submittedName>
        <fullName evidence="8">MFS transporter</fullName>
    </submittedName>
</protein>
<keyword evidence="5 7" id="KW-0472">Membrane</keyword>
<evidence type="ECO:0000256" key="5">
    <source>
        <dbReference type="ARBA" id="ARBA00023136"/>
    </source>
</evidence>
<accession>A0A918NR19</accession>
<reference evidence="8" key="2">
    <citation type="submission" date="2020-09" db="EMBL/GenBank/DDBJ databases">
        <authorList>
            <person name="Sun Q."/>
            <person name="Ohkuma M."/>
        </authorList>
    </citation>
    <scope>NUCLEOTIDE SEQUENCE</scope>
    <source>
        <strain evidence="8">JCM 4790</strain>
    </source>
</reference>
<comment type="caution">
    <text evidence="8">The sequence shown here is derived from an EMBL/GenBank/DDBJ whole genome shotgun (WGS) entry which is preliminary data.</text>
</comment>
<feature type="transmembrane region" description="Helical" evidence="7">
    <location>
        <begin position="167"/>
        <end position="186"/>
    </location>
</feature>
<feature type="transmembrane region" description="Helical" evidence="7">
    <location>
        <begin position="405"/>
        <end position="424"/>
    </location>
</feature>
<organism evidence="8 9">
    <name type="scientific">Streptomyces minutiscleroticus</name>
    <dbReference type="NCBI Taxonomy" id="68238"/>
    <lineage>
        <taxon>Bacteria</taxon>
        <taxon>Bacillati</taxon>
        <taxon>Actinomycetota</taxon>
        <taxon>Actinomycetes</taxon>
        <taxon>Kitasatosporales</taxon>
        <taxon>Streptomycetaceae</taxon>
        <taxon>Streptomyces</taxon>
    </lineage>
</organism>
<feature type="transmembrane region" description="Helical" evidence="7">
    <location>
        <begin position="371"/>
        <end position="393"/>
    </location>
</feature>
<evidence type="ECO:0000313" key="8">
    <source>
        <dbReference type="EMBL" id="GGX88648.1"/>
    </source>
</evidence>
<dbReference type="GO" id="GO:0022857">
    <property type="term" value="F:transmembrane transporter activity"/>
    <property type="evidence" value="ECO:0007669"/>
    <property type="project" value="InterPro"/>
</dbReference>
<evidence type="ECO:0000256" key="2">
    <source>
        <dbReference type="ARBA" id="ARBA00022475"/>
    </source>
</evidence>
<feature type="transmembrane region" description="Helical" evidence="7">
    <location>
        <begin position="235"/>
        <end position="252"/>
    </location>
</feature>
<feature type="transmembrane region" description="Helical" evidence="7">
    <location>
        <begin position="430"/>
        <end position="453"/>
    </location>
</feature>
<feature type="transmembrane region" description="Helical" evidence="7">
    <location>
        <begin position="313"/>
        <end position="336"/>
    </location>
</feature>
<keyword evidence="4 7" id="KW-1133">Transmembrane helix</keyword>
<gene>
    <name evidence="8" type="ORF">GCM10010358_48250</name>
</gene>
<dbReference type="Gene3D" id="1.20.1250.20">
    <property type="entry name" value="MFS general substrate transporter like domains"/>
    <property type="match status" value="1"/>
</dbReference>
<dbReference type="EMBL" id="BMVU01000026">
    <property type="protein sequence ID" value="GGX88648.1"/>
    <property type="molecule type" value="Genomic_DNA"/>
</dbReference>
<reference evidence="8" key="1">
    <citation type="journal article" date="2014" name="Int. J. Syst. Evol. Microbiol.">
        <title>Complete genome sequence of Corynebacterium casei LMG S-19264T (=DSM 44701T), isolated from a smear-ripened cheese.</title>
        <authorList>
            <consortium name="US DOE Joint Genome Institute (JGI-PGF)"/>
            <person name="Walter F."/>
            <person name="Albersmeier A."/>
            <person name="Kalinowski J."/>
            <person name="Ruckert C."/>
        </authorList>
    </citation>
    <scope>NUCLEOTIDE SEQUENCE</scope>
    <source>
        <strain evidence="8">JCM 4790</strain>
    </source>
</reference>
<evidence type="ECO:0000256" key="4">
    <source>
        <dbReference type="ARBA" id="ARBA00022989"/>
    </source>
</evidence>
<dbReference type="GO" id="GO:0005886">
    <property type="term" value="C:plasma membrane"/>
    <property type="evidence" value="ECO:0007669"/>
    <property type="project" value="UniProtKB-SubCell"/>
</dbReference>
<proteinExistence type="predicted"/>
<keyword evidence="2" id="KW-1003">Cell membrane</keyword>
<keyword evidence="3 7" id="KW-0812">Transmembrane</keyword>
<sequence>MPDENAARPAHPAAGPRRPAAPRTAGARPAAVDALPDAGVDTVVGVGAAAPDAGAAPGASAPPGPEPTGYRRVFAVREFRVLFTAHALSLLGVVVSEIALTVLVYGLTGSPLLSSLVFALGFLPYLVGGTLLSGIADRHPPRRVLVVCDLMCAVCAAVMALPGTPVAVLLAMRCLIAVVAPVFTGTRTATLTDVLGDGDLFVLGRSLLRIVSQSAVLTGFGLGGVLLTVVSPRQAVAVTACSFLSSALLLRLGTRRRPARARGGPLMRYSLQGFRQVFADRRIRVLLLMLWAPPMFVVAPEALAAAYADEIGAGTAAVGLLMCAMPVGTIAAELYAGSLLSPSARSRIALPLAACGLLPLLFVPWAPGLGWVLLALVSAGAAGAYTLGLDRWFVEAVPRELQGRAMTVQTAGLMTIQGVGMALAGAAAEFWPAGAVIGGAGAVGTVCCVLLALRCRRAVASGDAPARH</sequence>
<evidence type="ECO:0000256" key="6">
    <source>
        <dbReference type="SAM" id="MobiDB-lite"/>
    </source>
</evidence>
<feature type="transmembrane region" description="Helical" evidence="7">
    <location>
        <begin position="112"/>
        <end position="132"/>
    </location>
</feature>
<comment type="subcellular location">
    <subcellularLocation>
        <location evidence="1">Cell membrane</location>
        <topology evidence="1">Multi-pass membrane protein</topology>
    </subcellularLocation>
</comment>
<feature type="transmembrane region" description="Helical" evidence="7">
    <location>
        <begin position="285"/>
        <end position="307"/>
    </location>
</feature>
<dbReference type="PANTHER" id="PTHR23513:SF11">
    <property type="entry name" value="STAPHYLOFERRIN A TRANSPORTER"/>
    <property type="match status" value="1"/>
</dbReference>
<evidence type="ECO:0000313" key="9">
    <source>
        <dbReference type="Proteomes" id="UP000619244"/>
    </source>
</evidence>
<dbReference type="Pfam" id="PF07690">
    <property type="entry name" value="MFS_1"/>
    <property type="match status" value="1"/>
</dbReference>
<dbReference type="Proteomes" id="UP000619244">
    <property type="component" value="Unassembled WGS sequence"/>
</dbReference>
<dbReference type="AlphaFoldDB" id="A0A918NR19"/>
<evidence type="ECO:0000256" key="7">
    <source>
        <dbReference type="SAM" id="Phobius"/>
    </source>
</evidence>
<dbReference type="CDD" id="cd06173">
    <property type="entry name" value="MFS_MefA_like"/>
    <property type="match status" value="1"/>
</dbReference>
<name>A0A918NR19_9ACTN</name>
<dbReference type="SUPFAM" id="SSF103473">
    <property type="entry name" value="MFS general substrate transporter"/>
    <property type="match status" value="1"/>
</dbReference>
<feature type="transmembrane region" description="Helical" evidence="7">
    <location>
        <begin position="81"/>
        <end position="106"/>
    </location>
</feature>
<feature type="transmembrane region" description="Helical" evidence="7">
    <location>
        <begin position="207"/>
        <end position="229"/>
    </location>
</feature>
<evidence type="ECO:0000256" key="1">
    <source>
        <dbReference type="ARBA" id="ARBA00004651"/>
    </source>
</evidence>
<keyword evidence="9" id="KW-1185">Reference proteome</keyword>
<dbReference type="InterPro" id="IPR036259">
    <property type="entry name" value="MFS_trans_sf"/>
</dbReference>
<feature type="region of interest" description="Disordered" evidence="6">
    <location>
        <begin position="1"/>
        <end position="31"/>
    </location>
</feature>
<feature type="transmembrane region" description="Helical" evidence="7">
    <location>
        <begin position="144"/>
        <end position="161"/>
    </location>
</feature>
<feature type="transmembrane region" description="Helical" evidence="7">
    <location>
        <begin position="348"/>
        <end position="365"/>
    </location>
</feature>
<feature type="compositionally biased region" description="Low complexity" evidence="6">
    <location>
        <begin position="7"/>
        <end position="31"/>
    </location>
</feature>
<evidence type="ECO:0000256" key="3">
    <source>
        <dbReference type="ARBA" id="ARBA00022692"/>
    </source>
</evidence>